<dbReference type="GO" id="GO:0008168">
    <property type="term" value="F:methyltransferase activity"/>
    <property type="evidence" value="ECO:0007669"/>
    <property type="project" value="UniProtKB-KW"/>
</dbReference>
<evidence type="ECO:0000313" key="2">
    <source>
        <dbReference type="EMBL" id="CAD5244541.1"/>
    </source>
</evidence>
<dbReference type="InterPro" id="IPR023108">
    <property type="entry name" value="DUF3216"/>
</dbReference>
<feature type="domain" description="DUF3216" evidence="1">
    <location>
        <begin position="8"/>
        <end position="94"/>
    </location>
</feature>
<dbReference type="GO" id="GO:0032259">
    <property type="term" value="P:methylation"/>
    <property type="evidence" value="ECO:0007669"/>
    <property type="project" value="UniProtKB-KW"/>
</dbReference>
<sequence>MTIDIPEVTEVRSLLEELGEETLIARLDSFVTLNEGLESKKGEDFIKVSILGFLEGITTTLMMKYPGDERVAGLHERVRARRAELDELFRKPAMQNLGVP</sequence>
<dbReference type="Proteomes" id="UP000516304">
    <property type="component" value="Chromosome TIRI35C"/>
</dbReference>
<accession>A0A7G2DA66</accession>
<proteinExistence type="predicted"/>
<evidence type="ECO:0000259" key="1">
    <source>
        <dbReference type="Pfam" id="PF11505"/>
    </source>
</evidence>
<gene>
    <name evidence="2" type="ORF">TIRI35C_1387</name>
</gene>
<evidence type="ECO:0000313" key="3">
    <source>
        <dbReference type="Proteomes" id="UP000516304"/>
    </source>
</evidence>
<dbReference type="Pfam" id="PF11505">
    <property type="entry name" value="DUF3216"/>
    <property type="match status" value="1"/>
</dbReference>
<dbReference type="KEGG" id="tcq:TIRI35C_1387"/>
<dbReference type="Gene3D" id="1.20.120.460">
    <property type="entry name" value="protein pf1176 like"/>
    <property type="match status" value="1"/>
</dbReference>
<keyword evidence="3" id="KW-1185">Reference proteome</keyword>
<dbReference type="AlphaFoldDB" id="A0A7G2DA66"/>
<keyword evidence="2" id="KW-0808">Transferase</keyword>
<dbReference type="EMBL" id="LR881183">
    <property type="protein sequence ID" value="CAD5244541.1"/>
    <property type="molecule type" value="Genomic_DNA"/>
</dbReference>
<keyword evidence="2" id="KW-0489">Methyltransferase</keyword>
<protein>
    <submittedName>
        <fullName evidence="2">Methyltransferase</fullName>
    </submittedName>
</protein>
<dbReference type="GeneID" id="58919128"/>
<reference evidence="2 3" key="1">
    <citation type="submission" date="2020-09" db="EMBL/GenBank/DDBJ databases">
        <authorList>
            <person name="Courtine D."/>
        </authorList>
    </citation>
    <scope>NUCLEOTIDE SEQUENCE [LARGE SCALE GENOMIC DNA]</scope>
    <source>
        <strain evidence="2 3">IRI35c</strain>
    </source>
</reference>
<dbReference type="RefSeq" id="WP_188202278.1">
    <property type="nucleotide sequence ID" value="NZ_LR881183.1"/>
</dbReference>
<dbReference type="InterPro" id="IPR038317">
    <property type="entry name" value="Pf1176-like_sf"/>
</dbReference>
<name>A0A7G2DA66_9EURY</name>
<organism evidence="2 3">
    <name type="scientific">Thermococcus camini</name>
    <dbReference type="NCBI Taxonomy" id="2016373"/>
    <lineage>
        <taxon>Archaea</taxon>
        <taxon>Methanobacteriati</taxon>
        <taxon>Methanobacteriota</taxon>
        <taxon>Thermococci</taxon>
        <taxon>Thermococcales</taxon>
        <taxon>Thermococcaceae</taxon>
        <taxon>Thermococcus</taxon>
    </lineage>
</organism>